<gene>
    <name evidence="2" type="ORF">TGAMA5MH_10348</name>
</gene>
<evidence type="ECO:0000256" key="1">
    <source>
        <dbReference type="SAM" id="MobiDB-lite"/>
    </source>
</evidence>
<feature type="compositionally biased region" description="Basic and acidic residues" evidence="1">
    <location>
        <begin position="168"/>
        <end position="184"/>
    </location>
</feature>
<evidence type="ECO:0000313" key="3">
    <source>
        <dbReference type="Proteomes" id="UP000236546"/>
    </source>
</evidence>
<comment type="caution">
    <text evidence="2">The sequence shown here is derived from an EMBL/GenBank/DDBJ whole genome shotgun (WGS) entry which is preliminary data.</text>
</comment>
<sequence>MGLFEYLKSLDLFVDPSARALICCHQKCKRAIPVARGRPTSHLAYHSIPLPERADLTKLLDIIDLKSPDELGPLEDGSLAIPQLKLYDGYICRKCNKRTTDLQLIRKHNPLYGKGSCPERANDSSPPSDNHIEYVYLQTWSLIHNRGYWIVEHNGTTIRPAGGQPAQDHIESVQKREVERSRKSADSNTRMLCFAEQSPWLERTGWERMLQGRNLVVL</sequence>
<organism evidence="2 3">
    <name type="scientific">Trichoderma gamsii</name>
    <dbReference type="NCBI Taxonomy" id="398673"/>
    <lineage>
        <taxon>Eukaryota</taxon>
        <taxon>Fungi</taxon>
        <taxon>Dikarya</taxon>
        <taxon>Ascomycota</taxon>
        <taxon>Pezizomycotina</taxon>
        <taxon>Sordariomycetes</taxon>
        <taxon>Hypocreomycetidae</taxon>
        <taxon>Hypocreales</taxon>
        <taxon>Hypocreaceae</taxon>
        <taxon>Trichoderma</taxon>
    </lineage>
</organism>
<accession>A0A2K0SWU1</accession>
<dbReference type="EMBL" id="MTYH01000128">
    <property type="protein sequence ID" value="PNP37747.1"/>
    <property type="molecule type" value="Genomic_DNA"/>
</dbReference>
<dbReference type="OrthoDB" id="5077519at2759"/>
<feature type="region of interest" description="Disordered" evidence="1">
    <location>
        <begin position="160"/>
        <end position="184"/>
    </location>
</feature>
<evidence type="ECO:0000313" key="2">
    <source>
        <dbReference type="EMBL" id="PNP37747.1"/>
    </source>
</evidence>
<proteinExistence type="predicted"/>
<reference evidence="2 3" key="1">
    <citation type="submission" date="2017-02" db="EMBL/GenBank/DDBJ databases">
        <title>Genomes of Trichoderma spp. with biocontrol activity.</title>
        <authorList>
            <person name="Gardiner D."/>
            <person name="Kazan K."/>
            <person name="Vos C."/>
            <person name="Harvey P."/>
        </authorList>
    </citation>
    <scope>NUCLEOTIDE SEQUENCE [LARGE SCALE GENOMIC DNA]</scope>
    <source>
        <strain evidence="2 3">A5MH</strain>
    </source>
</reference>
<protein>
    <submittedName>
        <fullName evidence="2">Uncharacterized protein</fullName>
    </submittedName>
</protein>
<dbReference type="Proteomes" id="UP000236546">
    <property type="component" value="Unassembled WGS sequence"/>
</dbReference>
<dbReference type="AlphaFoldDB" id="A0A2K0SWU1"/>
<name>A0A2K0SWU1_9HYPO</name>